<dbReference type="Proteomes" id="UP000254817">
    <property type="component" value="Unassembled WGS sequence"/>
</dbReference>
<dbReference type="PANTHER" id="PTHR42996">
    <property type="entry name" value="PHOSPHATE-BINDING PROTEIN PSTS"/>
    <property type="match status" value="1"/>
</dbReference>
<dbReference type="Gene3D" id="3.40.190.10">
    <property type="entry name" value="Periplasmic binding protein-like II"/>
    <property type="match status" value="1"/>
</dbReference>
<dbReference type="EMBL" id="UGAW01000001">
    <property type="protein sequence ID" value="STG51431.1"/>
    <property type="molecule type" value="Genomic_DNA"/>
</dbReference>
<gene>
    <name evidence="1" type="primary">pstS_1</name>
    <name evidence="1" type="ORF">NCTC11112_01869</name>
</gene>
<protein>
    <submittedName>
        <fullName evidence="1">Phosphate ABC transporter substrate-binding protein</fullName>
    </submittedName>
</protein>
<evidence type="ECO:0000313" key="2">
    <source>
        <dbReference type="Proteomes" id="UP000254817"/>
    </source>
</evidence>
<dbReference type="PANTHER" id="PTHR42996:SF1">
    <property type="entry name" value="PHOSPHATE-BINDING PROTEIN PSTS"/>
    <property type="match status" value="1"/>
</dbReference>
<accession>A0A376MLR1</accession>
<reference evidence="1 2" key="1">
    <citation type="submission" date="2018-06" db="EMBL/GenBank/DDBJ databases">
        <authorList>
            <consortium name="Pathogen Informatics"/>
            <person name="Doyle S."/>
        </authorList>
    </citation>
    <scope>NUCLEOTIDE SEQUENCE [LARGE SCALE GENOMIC DNA]</scope>
    <source>
        <strain evidence="1 2">NCTC11112</strain>
    </source>
</reference>
<proteinExistence type="predicted"/>
<sequence>MNEEWKNNVGTGSTVKWPIGLGGKGNDGIAAFVQRLPGAIGYVEYAYAKQNNLAYTKLISADGKPVLPTKKTSLMQQKAQTGAKPSLRI</sequence>
<evidence type="ECO:0000313" key="1">
    <source>
        <dbReference type="EMBL" id="STG51431.1"/>
    </source>
</evidence>
<organism evidence="1 2">
    <name type="scientific">Escherichia coli</name>
    <dbReference type="NCBI Taxonomy" id="562"/>
    <lineage>
        <taxon>Bacteria</taxon>
        <taxon>Pseudomonadati</taxon>
        <taxon>Pseudomonadota</taxon>
        <taxon>Gammaproteobacteria</taxon>
        <taxon>Enterobacterales</taxon>
        <taxon>Enterobacteriaceae</taxon>
        <taxon>Escherichia</taxon>
    </lineage>
</organism>
<dbReference type="InterPro" id="IPR050962">
    <property type="entry name" value="Phosphate-bind_PstS"/>
</dbReference>
<dbReference type="SUPFAM" id="SSF53850">
    <property type="entry name" value="Periplasmic binding protein-like II"/>
    <property type="match status" value="1"/>
</dbReference>
<dbReference type="AlphaFoldDB" id="A0A376MLR1"/>
<name>A0A376MLR1_ECOLX</name>